<dbReference type="Proteomes" id="UP000584663">
    <property type="component" value="Unassembled WGS sequence"/>
</dbReference>
<dbReference type="EMBL" id="JAFHKU010000123">
    <property type="protein sequence ID" value="MBN3557935.1"/>
    <property type="molecule type" value="Genomic_DNA"/>
</dbReference>
<sequence length="100" mass="10957">MTSAGNPRTARDIARAERCFALARSTTFPAERDTAIAHGITIAEAAGIDLDRFDIPGRPPAAPKHHPMGFRSQPAPDDYSVDEIGDLMRAHHRHMEEARA</sequence>
<gene>
    <name evidence="2" type="ORF">GGQ89_001844</name>
    <name evidence="3" type="ORF">JYA60_06810</name>
</gene>
<name>A0AA41DF04_9SPHN</name>
<organism evidence="3 5">
    <name type="scientific">Sphingomonas yabuuchiae</name>
    <dbReference type="NCBI Taxonomy" id="172044"/>
    <lineage>
        <taxon>Bacteria</taxon>
        <taxon>Pseudomonadati</taxon>
        <taxon>Pseudomonadota</taxon>
        <taxon>Alphaproteobacteria</taxon>
        <taxon>Sphingomonadales</taxon>
        <taxon>Sphingomonadaceae</taxon>
        <taxon>Sphingomonas</taxon>
    </lineage>
</organism>
<comment type="caution">
    <text evidence="3">The sequence shown here is derived from an EMBL/GenBank/DDBJ whole genome shotgun (WGS) entry which is preliminary data.</text>
</comment>
<dbReference type="EMBL" id="JACHNX010000006">
    <property type="protein sequence ID" value="MBB4609622.1"/>
    <property type="molecule type" value="Genomic_DNA"/>
</dbReference>
<dbReference type="Proteomes" id="UP000704529">
    <property type="component" value="Unassembled WGS sequence"/>
</dbReference>
<reference evidence="3" key="2">
    <citation type="submission" date="2021-01" db="EMBL/GenBank/DDBJ databases">
        <title>Genome Sequencing of Type Strains.</title>
        <authorList>
            <person name="Lemaire J.F."/>
            <person name="Inderbitzin P."/>
            <person name="Collins S.B."/>
            <person name="Wespe N."/>
            <person name="Knight-Connoni V."/>
        </authorList>
    </citation>
    <scope>NUCLEOTIDE SEQUENCE</scope>
    <source>
        <strain evidence="3">DSM 14562</strain>
    </source>
</reference>
<accession>A0AA41DF04</accession>
<dbReference type="AlphaFoldDB" id="A0AA41DF04"/>
<evidence type="ECO:0000313" key="3">
    <source>
        <dbReference type="EMBL" id="MBN3557935.1"/>
    </source>
</evidence>
<evidence type="ECO:0000313" key="5">
    <source>
        <dbReference type="Proteomes" id="UP000704529"/>
    </source>
</evidence>
<dbReference type="RefSeq" id="WP_184105541.1">
    <property type="nucleotide sequence ID" value="NZ_JACHNX010000006.1"/>
</dbReference>
<feature type="region of interest" description="Disordered" evidence="1">
    <location>
        <begin position="57"/>
        <end position="81"/>
    </location>
</feature>
<protein>
    <submittedName>
        <fullName evidence="3">Uncharacterized protein</fullName>
    </submittedName>
</protein>
<proteinExistence type="predicted"/>
<keyword evidence="4" id="KW-1185">Reference proteome</keyword>
<evidence type="ECO:0000313" key="2">
    <source>
        <dbReference type="EMBL" id="MBB4609622.1"/>
    </source>
</evidence>
<evidence type="ECO:0000313" key="4">
    <source>
        <dbReference type="Proteomes" id="UP000584663"/>
    </source>
</evidence>
<reference evidence="2 4" key="1">
    <citation type="submission" date="2020-08" db="EMBL/GenBank/DDBJ databases">
        <title>Genomic Encyclopedia of Type Strains, Phase IV (KMG-IV): sequencing the most valuable type-strain genomes for metagenomic binning, comparative biology and taxonomic classification.</title>
        <authorList>
            <person name="Goeker M."/>
        </authorList>
    </citation>
    <scope>NUCLEOTIDE SEQUENCE [LARGE SCALE GENOMIC DNA]</scope>
    <source>
        <strain evidence="2 4">DSM 14562</strain>
    </source>
</reference>
<evidence type="ECO:0000256" key="1">
    <source>
        <dbReference type="SAM" id="MobiDB-lite"/>
    </source>
</evidence>